<dbReference type="PROSITE" id="PS01360">
    <property type="entry name" value="ZF_MYND_1"/>
    <property type="match status" value="1"/>
</dbReference>
<organism evidence="6 7">
    <name type="scientific">Fistulifera solaris</name>
    <name type="common">Oleaginous diatom</name>
    <dbReference type="NCBI Taxonomy" id="1519565"/>
    <lineage>
        <taxon>Eukaryota</taxon>
        <taxon>Sar</taxon>
        <taxon>Stramenopiles</taxon>
        <taxon>Ochrophyta</taxon>
        <taxon>Bacillariophyta</taxon>
        <taxon>Bacillariophyceae</taxon>
        <taxon>Bacillariophycidae</taxon>
        <taxon>Naviculales</taxon>
        <taxon>Naviculaceae</taxon>
        <taxon>Fistulifera</taxon>
    </lineage>
</organism>
<dbReference type="SUPFAM" id="SSF144232">
    <property type="entry name" value="HIT/MYND zinc finger-like"/>
    <property type="match status" value="1"/>
</dbReference>
<dbReference type="Proteomes" id="UP000198406">
    <property type="component" value="Unassembled WGS sequence"/>
</dbReference>
<sequence length="375" mass="43188">MVSVANFFKSLRDDSDPDGMSSAYDGKDRCFLEQPRCAACYARPVTGLWCCSRCHTIWYCSSHCQKADYQFGHKTICLKVARNRKLVEQEAVPLRDTRLRPGEEPKNLFETQVGILGQYYVADTYMLARLNLVKSYWQAADATENKHVWEKALFHALELLRLDVSGAPDLLTIIPFILLNLHRDDDAFDFMRYWISIEGETMEEIQRLTLQSQEGDWIYPREKDCRYGNMFDTFPSAPYNLDLPLAFFVALLIIKCRIVATYDAIYRSIDVAFTTESGLRIQEVQSTVAEMLIDDAVVDIDSQRQQVDELVNVIHRHNSILLPAILNPVPLSTNKEHASSEVAFVFLYSIRFFYRVPGAKQMLEKRFGKNPSYDL</sequence>
<dbReference type="AlphaFoldDB" id="A0A1Z5K611"/>
<dbReference type="Pfam" id="PF01753">
    <property type="entry name" value="zf-MYND"/>
    <property type="match status" value="1"/>
</dbReference>
<feature type="domain" description="MYND-type" evidence="5">
    <location>
        <begin position="37"/>
        <end position="77"/>
    </location>
</feature>
<protein>
    <recommendedName>
        <fullName evidence="5">MYND-type domain-containing protein</fullName>
    </recommendedName>
</protein>
<dbReference type="GO" id="GO:0008270">
    <property type="term" value="F:zinc ion binding"/>
    <property type="evidence" value="ECO:0007669"/>
    <property type="project" value="UniProtKB-KW"/>
</dbReference>
<evidence type="ECO:0000259" key="5">
    <source>
        <dbReference type="PROSITE" id="PS50865"/>
    </source>
</evidence>
<dbReference type="EMBL" id="BDSP01000170">
    <property type="protein sequence ID" value="GAX21659.1"/>
    <property type="molecule type" value="Genomic_DNA"/>
</dbReference>
<reference evidence="6 7" key="1">
    <citation type="journal article" date="2015" name="Plant Cell">
        <title>Oil accumulation by the oleaginous diatom Fistulifera solaris as revealed by the genome and transcriptome.</title>
        <authorList>
            <person name="Tanaka T."/>
            <person name="Maeda Y."/>
            <person name="Veluchamy A."/>
            <person name="Tanaka M."/>
            <person name="Abida H."/>
            <person name="Marechal E."/>
            <person name="Bowler C."/>
            <person name="Muto M."/>
            <person name="Sunaga Y."/>
            <person name="Tanaka M."/>
            <person name="Yoshino T."/>
            <person name="Taniguchi T."/>
            <person name="Fukuda Y."/>
            <person name="Nemoto M."/>
            <person name="Matsumoto M."/>
            <person name="Wong P.S."/>
            <person name="Aburatani S."/>
            <person name="Fujibuchi W."/>
        </authorList>
    </citation>
    <scope>NUCLEOTIDE SEQUENCE [LARGE SCALE GENOMIC DNA]</scope>
    <source>
        <strain evidence="6 7">JPCC DA0580</strain>
    </source>
</reference>
<comment type="caution">
    <text evidence="6">The sequence shown here is derived from an EMBL/GenBank/DDBJ whole genome shotgun (WGS) entry which is preliminary data.</text>
</comment>
<proteinExistence type="predicted"/>
<dbReference type="InParanoid" id="A0A1Z5K611"/>
<evidence type="ECO:0000256" key="4">
    <source>
        <dbReference type="PROSITE-ProRule" id="PRU00134"/>
    </source>
</evidence>
<keyword evidence="7" id="KW-1185">Reference proteome</keyword>
<gene>
    <name evidence="6" type="ORF">FisN_29Hu097</name>
</gene>
<dbReference type="Gene3D" id="6.10.140.2220">
    <property type="match status" value="1"/>
</dbReference>
<accession>A0A1Z5K611</accession>
<dbReference type="InterPro" id="IPR002893">
    <property type="entry name" value="Znf_MYND"/>
</dbReference>
<keyword evidence="1" id="KW-0479">Metal-binding</keyword>
<evidence type="ECO:0000256" key="1">
    <source>
        <dbReference type="ARBA" id="ARBA00022723"/>
    </source>
</evidence>
<keyword evidence="2 4" id="KW-0863">Zinc-finger</keyword>
<dbReference type="OrthoDB" id="4936877at2759"/>
<keyword evidence="3" id="KW-0862">Zinc</keyword>
<evidence type="ECO:0000256" key="3">
    <source>
        <dbReference type="ARBA" id="ARBA00022833"/>
    </source>
</evidence>
<name>A0A1Z5K611_FISSO</name>
<evidence type="ECO:0000313" key="6">
    <source>
        <dbReference type="EMBL" id="GAX21659.1"/>
    </source>
</evidence>
<evidence type="ECO:0000256" key="2">
    <source>
        <dbReference type="ARBA" id="ARBA00022771"/>
    </source>
</evidence>
<dbReference type="PROSITE" id="PS50865">
    <property type="entry name" value="ZF_MYND_2"/>
    <property type="match status" value="1"/>
</dbReference>
<evidence type="ECO:0000313" key="7">
    <source>
        <dbReference type="Proteomes" id="UP000198406"/>
    </source>
</evidence>